<dbReference type="Proteomes" id="UP001185028">
    <property type="component" value="Unassembled WGS sequence"/>
</dbReference>
<dbReference type="EMBL" id="JAVDQH010000014">
    <property type="protein sequence ID" value="MDR6245470.1"/>
    <property type="molecule type" value="Genomic_DNA"/>
</dbReference>
<dbReference type="Gene3D" id="3.40.50.620">
    <property type="entry name" value="HUPs"/>
    <property type="match status" value="1"/>
</dbReference>
<dbReference type="PANTHER" id="PTHR46268">
    <property type="entry name" value="STRESS RESPONSE PROTEIN NHAX"/>
    <property type="match status" value="1"/>
</dbReference>
<gene>
    <name evidence="3" type="ORF">JOC58_003383</name>
</gene>
<dbReference type="SUPFAM" id="SSF52402">
    <property type="entry name" value="Adenine nucleotide alpha hydrolases-like"/>
    <property type="match status" value="1"/>
</dbReference>
<evidence type="ECO:0000313" key="3">
    <source>
        <dbReference type="EMBL" id="MDR6245470.1"/>
    </source>
</evidence>
<dbReference type="CDD" id="cd00293">
    <property type="entry name" value="USP-like"/>
    <property type="match status" value="1"/>
</dbReference>
<sequence length="139" mass="15552">MYSHLLLAADGSSNATRAAIAAANLISAMPECRVEVLYVIDPAKVKDEVLHAQNHEEIEYNRRQKLMPVQEELEKRHITYHITMINGEPGSAIVEYADQHEVDLIVIGSRGLNTLREFVLGSVSHNVVKRAHCPVMIIK</sequence>
<protein>
    <submittedName>
        <fullName evidence="3">Nucleotide-binding universal stress UspA family protein</fullName>
    </submittedName>
</protein>
<dbReference type="PRINTS" id="PR01438">
    <property type="entry name" value="UNVRSLSTRESS"/>
</dbReference>
<proteinExistence type="inferred from homology"/>
<dbReference type="InterPro" id="IPR006016">
    <property type="entry name" value="UspA"/>
</dbReference>
<dbReference type="InterPro" id="IPR014729">
    <property type="entry name" value="Rossmann-like_a/b/a_fold"/>
</dbReference>
<evidence type="ECO:0000256" key="1">
    <source>
        <dbReference type="ARBA" id="ARBA00008791"/>
    </source>
</evidence>
<evidence type="ECO:0000313" key="4">
    <source>
        <dbReference type="Proteomes" id="UP001185028"/>
    </source>
</evidence>
<evidence type="ECO:0000259" key="2">
    <source>
        <dbReference type="Pfam" id="PF00582"/>
    </source>
</evidence>
<name>A0ABU1J1U4_9BACL</name>
<reference evidence="3 4" key="1">
    <citation type="submission" date="2023-07" db="EMBL/GenBank/DDBJ databases">
        <title>Genomic Encyclopedia of Type Strains, Phase IV (KMG-IV): sequencing the most valuable type-strain genomes for metagenomic binning, comparative biology and taxonomic classification.</title>
        <authorList>
            <person name="Goeker M."/>
        </authorList>
    </citation>
    <scope>NUCLEOTIDE SEQUENCE [LARGE SCALE GENOMIC DNA]</scope>
    <source>
        <strain evidence="3 4">DSM 22170</strain>
    </source>
</reference>
<accession>A0ABU1J1U4</accession>
<dbReference type="Pfam" id="PF00582">
    <property type="entry name" value="Usp"/>
    <property type="match status" value="1"/>
</dbReference>
<dbReference type="InterPro" id="IPR006015">
    <property type="entry name" value="Universal_stress_UspA"/>
</dbReference>
<comment type="similarity">
    <text evidence="1">Belongs to the universal stress protein A family.</text>
</comment>
<dbReference type="PANTHER" id="PTHR46268:SF6">
    <property type="entry name" value="UNIVERSAL STRESS PROTEIN UP12"/>
    <property type="match status" value="1"/>
</dbReference>
<keyword evidence="4" id="KW-1185">Reference proteome</keyword>
<feature type="domain" description="UspA" evidence="2">
    <location>
        <begin position="1"/>
        <end position="139"/>
    </location>
</feature>
<comment type="caution">
    <text evidence="3">The sequence shown here is derived from an EMBL/GenBank/DDBJ whole genome shotgun (WGS) entry which is preliminary data.</text>
</comment>
<dbReference type="RefSeq" id="WP_188777628.1">
    <property type="nucleotide sequence ID" value="NZ_BMMB01000010.1"/>
</dbReference>
<organism evidence="3 4">
    <name type="scientific">Paenibacillus hunanensis</name>
    <dbReference type="NCBI Taxonomy" id="539262"/>
    <lineage>
        <taxon>Bacteria</taxon>
        <taxon>Bacillati</taxon>
        <taxon>Bacillota</taxon>
        <taxon>Bacilli</taxon>
        <taxon>Bacillales</taxon>
        <taxon>Paenibacillaceae</taxon>
        <taxon>Paenibacillus</taxon>
    </lineage>
</organism>